<organism evidence="1">
    <name type="scientific">Solanum chacoense</name>
    <name type="common">Chaco potato</name>
    <dbReference type="NCBI Taxonomy" id="4108"/>
    <lineage>
        <taxon>Eukaryota</taxon>
        <taxon>Viridiplantae</taxon>
        <taxon>Streptophyta</taxon>
        <taxon>Embryophyta</taxon>
        <taxon>Tracheophyta</taxon>
        <taxon>Spermatophyta</taxon>
        <taxon>Magnoliopsida</taxon>
        <taxon>eudicotyledons</taxon>
        <taxon>Gunneridae</taxon>
        <taxon>Pentapetalae</taxon>
        <taxon>asterids</taxon>
        <taxon>lamiids</taxon>
        <taxon>Solanales</taxon>
        <taxon>Solanaceae</taxon>
        <taxon>Solanoideae</taxon>
        <taxon>Solaneae</taxon>
        <taxon>Solanum</taxon>
    </lineage>
</organism>
<reference evidence="1" key="1">
    <citation type="submission" date="2015-12" db="EMBL/GenBank/DDBJ databases">
        <title>Gene expression during late stages of embryo sac development: a critical building block for successful pollen-pistil interactions.</title>
        <authorList>
            <person name="Liu Y."/>
            <person name="Joly V."/>
            <person name="Sabar M."/>
            <person name="Matton D.P."/>
        </authorList>
    </citation>
    <scope>NUCLEOTIDE SEQUENCE</scope>
</reference>
<sequence length="62" mass="7234">MAKNGVYKLTRLLPDCMLCSRNLRQSSTFSESSIYFYHLVSTSMMPKGIPNVYRMVWRLVVL</sequence>
<proteinExistence type="predicted"/>
<protein>
    <submittedName>
        <fullName evidence="1">Putative ovule protein</fullName>
    </submittedName>
</protein>
<dbReference type="AlphaFoldDB" id="A0A0V0HGZ1"/>
<name>A0A0V0HGZ1_SOLCH</name>
<accession>A0A0V0HGZ1</accession>
<dbReference type="EMBL" id="GEDG01020384">
    <property type="protein sequence ID" value="JAP19168.1"/>
    <property type="molecule type" value="Transcribed_RNA"/>
</dbReference>
<evidence type="ECO:0000313" key="1">
    <source>
        <dbReference type="EMBL" id="JAP19168.1"/>
    </source>
</evidence>